<dbReference type="GO" id="GO:0005737">
    <property type="term" value="C:cytoplasm"/>
    <property type="evidence" value="ECO:0007669"/>
    <property type="project" value="UniProtKB-SubCell"/>
</dbReference>
<dbReference type="SUPFAM" id="SSF50156">
    <property type="entry name" value="PDZ domain-like"/>
    <property type="match status" value="1"/>
</dbReference>
<evidence type="ECO:0000256" key="8">
    <source>
        <dbReference type="ARBA" id="ARBA00022737"/>
    </source>
</evidence>
<dbReference type="GO" id="GO:0005524">
    <property type="term" value="F:ATP binding"/>
    <property type="evidence" value="ECO:0007669"/>
    <property type="project" value="UniProtKB-UniRule"/>
</dbReference>
<evidence type="ECO:0000313" key="22">
    <source>
        <dbReference type="Ensembl" id="ENSEBUP00000003186.1"/>
    </source>
</evidence>
<evidence type="ECO:0000256" key="13">
    <source>
        <dbReference type="ARBA" id="ARBA00023038"/>
    </source>
</evidence>
<comment type="subcellular location">
    <subcellularLocation>
        <location evidence="1">Cytoplasm</location>
    </subcellularLocation>
</comment>
<evidence type="ECO:0000256" key="7">
    <source>
        <dbReference type="ARBA" id="ARBA00022723"/>
    </source>
</evidence>
<keyword evidence="12 17" id="KW-0067">ATP-binding</keyword>
<evidence type="ECO:0000256" key="5">
    <source>
        <dbReference type="ARBA" id="ARBA00022527"/>
    </source>
</evidence>
<keyword evidence="6" id="KW-0808">Transferase</keyword>
<reference evidence="22" key="2">
    <citation type="submission" date="2025-09" db="UniProtKB">
        <authorList>
            <consortium name="Ensembl"/>
        </authorList>
    </citation>
    <scope>IDENTIFICATION</scope>
</reference>
<dbReference type="FunFam" id="1.10.510.10:FF:000197">
    <property type="entry name" value="LIM domain kinase 2 isoform X1"/>
    <property type="match status" value="1"/>
</dbReference>
<evidence type="ECO:0000259" key="19">
    <source>
        <dbReference type="PROSITE" id="PS50011"/>
    </source>
</evidence>
<dbReference type="GO" id="GO:0004674">
    <property type="term" value="F:protein serine/threonine kinase activity"/>
    <property type="evidence" value="ECO:0007669"/>
    <property type="project" value="UniProtKB-KW"/>
</dbReference>
<dbReference type="Proteomes" id="UP000694388">
    <property type="component" value="Unplaced"/>
</dbReference>
<keyword evidence="8" id="KW-0677">Repeat</keyword>
<dbReference type="SMART" id="SM00132">
    <property type="entry name" value="LIM"/>
    <property type="match status" value="2"/>
</dbReference>
<organism evidence="22 23">
    <name type="scientific">Eptatretus burgeri</name>
    <name type="common">Inshore hagfish</name>
    <dbReference type="NCBI Taxonomy" id="7764"/>
    <lineage>
        <taxon>Eukaryota</taxon>
        <taxon>Metazoa</taxon>
        <taxon>Chordata</taxon>
        <taxon>Craniata</taxon>
        <taxon>Vertebrata</taxon>
        <taxon>Cyclostomata</taxon>
        <taxon>Myxini</taxon>
        <taxon>Myxiniformes</taxon>
        <taxon>Myxinidae</taxon>
        <taxon>Eptatretinae</taxon>
        <taxon>Eptatretus</taxon>
    </lineage>
</organism>
<dbReference type="PANTHER" id="PTHR46485">
    <property type="entry name" value="LIM DOMAIN KINASE 1"/>
    <property type="match status" value="1"/>
</dbReference>
<dbReference type="InterPro" id="IPR000719">
    <property type="entry name" value="Prot_kinase_dom"/>
</dbReference>
<dbReference type="OMA" id="MEEDFPW"/>
<dbReference type="InterPro" id="IPR036034">
    <property type="entry name" value="PDZ_sf"/>
</dbReference>
<dbReference type="InterPro" id="IPR017441">
    <property type="entry name" value="Protein_kinase_ATP_BS"/>
</dbReference>
<evidence type="ECO:0000256" key="16">
    <source>
        <dbReference type="PROSITE-ProRule" id="PRU00125"/>
    </source>
</evidence>
<dbReference type="Gene3D" id="3.30.200.20">
    <property type="entry name" value="Phosphorylase Kinase, domain 1"/>
    <property type="match status" value="1"/>
</dbReference>
<evidence type="ECO:0000259" key="20">
    <source>
        <dbReference type="PROSITE" id="PS50023"/>
    </source>
</evidence>
<evidence type="ECO:0000256" key="3">
    <source>
        <dbReference type="ARBA" id="ARBA00012513"/>
    </source>
</evidence>
<evidence type="ECO:0000256" key="1">
    <source>
        <dbReference type="ARBA" id="ARBA00004496"/>
    </source>
</evidence>
<dbReference type="Gene3D" id="2.10.110.10">
    <property type="entry name" value="Cysteine Rich Protein"/>
    <property type="match status" value="2"/>
</dbReference>
<dbReference type="Gene3D" id="2.30.42.10">
    <property type="match status" value="1"/>
</dbReference>
<evidence type="ECO:0000256" key="18">
    <source>
        <dbReference type="SAM" id="MobiDB-lite"/>
    </source>
</evidence>
<dbReference type="InterPro" id="IPR001781">
    <property type="entry name" value="Znf_LIM"/>
</dbReference>
<dbReference type="EC" id="2.7.11.1" evidence="3"/>
<keyword evidence="4" id="KW-0963">Cytoplasm</keyword>
<evidence type="ECO:0000256" key="2">
    <source>
        <dbReference type="ARBA" id="ARBA00005843"/>
    </source>
</evidence>
<dbReference type="InterPro" id="IPR011009">
    <property type="entry name" value="Kinase-like_dom_sf"/>
</dbReference>
<keyword evidence="10" id="KW-0418">Kinase</keyword>
<feature type="domain" description="LIM zinc-binding" evidence="20">
    <location>
        <begin position="18"/>
        <end position="77"/>
    </location>
</feature>
<evidence type="ECO:0000256" key="12">
    <source>
        <dbReference type="ARBA" id="ARBA00022840"/>
    </source>
</evidence>
<dbReference type="Gene3D" id="1.10.510.10">
    <property type="entry name" value="Transferase(Phosphotransferase) domain 1"/>
    <property type="match status" value="1"/>
</dbReference>
<evidence type="ECO:0000259" key="21">
    <source>
        <dbReference type="PROSITE" id="PS50106"/>
    </source>
</evidence>
<evidence type="ECO:0000256" key="9">
    <source>
        <dbReference type="ARBA" id="ARBA00022741"/>
    </source>
</evidence>
<evidence type="ECO:0000256" key="10">
    <source>
        <dbReference type="ARBA" id="ARBA00022777"/>
    </source>
</evidence>
<dbReference type="Pfam" id="PF00412">
    <property type="entry name" value="LIM"/>
    <property type="match status" value="2"/>
</dbReference>
<dbReference type="GO" id="GO:0046872">
    <property type="term" value="F:metal ion binding"/>
    <property type="evidence" value="ECO:0007669"/>
    <property type="project" value="UniProtKB-KW"/>
</dbReference>
<dbReference type="SUPFAM" id="SSF57716">
    <property type="entry name" value="Glucocorticoid receptor-like (DNA-binding domain)"/>
    <property type="match status" value="3"/>
</dbReference>
<keyword evidence="7 16" id="KW-0479">Metal-binding</keyword>
<dbReference type="PROSITE" id="PS50023">
    <property type="entry name" value="LIM_DOMAIN_2"/>
    <property type="match status" value="1"/>
</dbReference>
<dbReference type="SUPFAM" id="SSF56112">
    <property type="entry name" value="Protein kinase-like (PK-like)"/>
    <property type="match status" value="1"/>
</dbReference>
<dbReference type="PROSITE" id="PS50011">
    <property type="entry name" value="PROTEIN_KINASE_DOM"/>
    <property type="match status" value="1"/>
</dbReference>
<name>A0A8C4NHY5_EPTBU</name>
<dbReference type="PROSITE" id="PS00107">
    <property type="entry name" value="PROTEIN_KINASE_ATP"/>
    <property type="match status" value="1"/>
</dbReference>
<dbReference type="FunFam" id="3.30.200.20:FF:000038">
    <property type="entry name" value="LIM domain kinase 2"/>
    <property type="match status" value="1"/>
</dbReference>
<dbReference type="GO" id="GO:0030036">
    <property type="term" value="P:actin cytoskeleton organization"/>
    <property type="evidence" value="ECO:0007669"/>
    <property type="project" value="TreeGrafter"/>
</dbReference>
<dbReference type="CDD" id="cd09365">
    <property type="entry name" value="LIM2_LIMK"/>
    <property type="match status" value="1"/>
</dbReference>
<feature type="domain" description="PDZ" evidence="21">
    <location>
        <begin position="131"/>
        <end position="183"/>
    </location>
</feature>
<reference evidence="22" key="1">
    <citation type="submission" date="2025-08" db="UniProtKB">
        <authorList>
            <consortium name="Ensembl"/>
        </authorList>
    </citation>
    <scope>IDENTIFICATION</scope>
</reference>
<feature type="domain" description="Protein kinase" evidence="19">
    <location>
        <begin position="307"/>
        <end position="598"/>
    </location>
</feature>
<evidence type="ECO:0000256" key="4">
    <source>
        <dbReference type="ARBA" id="ARBA00022490"/>
    </source>
</evidence>
<dbReference type="InterPro" id="IPR001478">
    <property type="entry name" value="PDZ"/>
</dbReference>
<evidence type="ECO:0000313" key="23">
    <source>
        <dbReference type="Proteomes" id="UP000694388"/>
    </source>
</evidence>
<keyword evidence="11 16" id="KW-0862">Zinc</keyword>
<evidence type="ECO:0000256" key="11">
    <source>
        <dbReference type="ARBA" id="ARBA00022833"/>
    </source>
</evidence>
<dbReference type="GO" id="GO:0005634">
    <property type="term" value="C:nucleus"/>
    <property type="evidence" value="ECO:0007669"/>
    <property type="project" value="TreeGrafter"/>
</dbReference>
<evidence type="ECO:0000256" key="6">
    <source>
        <dbReference type="ARBA" id="ARBA00022679"/>
    </source>
</evidence>
<dbReference type="PANTHER" id="PTHR46485:SF4">
    <property type="entry name" value="LIM DOMAIN KINASE 1"/>
    <property type="match status" value="1"/>
</dbReference>
<dbReference type="InterPro" id="IPR050940">
    <property type="entry name" value="Actin_reg-Ser/Thr_kinase"/>
</dbReference>
<accession>A0A8C4NHY5</accession>
<keyword evidence="5" id="KW-0723">Serine/threonine-protein kinase</keyword>
<feature type="region of interest" description="Disordered" evidence="18">
    <location>
        <begin position="620"/>
        <end position="659"/>
    </location>
</feature>
<dbReference type="Pfam" id="PF00595">
    <property type="entry name" value="PDZ"/>
    <property type="match status" value="1"/>
</dbReference>
<protein>
    <recommendedName>
        <fullName evidence="3">non-specific serine/threonine protein kinase</fullName>
        <ecNumber evidence="3">2.7.11.1</ecNumber>
    </recommendedName>
</protein>
<dbReference type="PROSITE" id="PS50106">
    <property type="entry name" value="PDZ"/>
    <property type="match status" value="1"/>
</dbReference>
<dbReference type="Pfam" id="PF00069">
    <property type="entry name" value="Pkinase"/>
    <property type="match status" value="1"/>
</dbReference>
<dbReference type="AlphaFoldDB" id="A0A8C4NHY5"/>
<feature type="binding site" evidence="17">
    <location>
        <position position="336"/>
    </location>
    <ligand>
        <name>ATP</name>
        <dbReference type="ChEBI" id="CHEBI:30616"/>
    </ligand>
</feature>
<evidence type="ECO:0000256" key="17">
    <source>
        <dbReference type="PROSITE-ProRule" id="PRU10141"/>
    </source>
</evidence>
<dbReference type="SMART" id="SM00228">
    <property type="entry name" value="PDZ"/>
    <property type="match status" value="1"/>
</dbReference>
<evidence type="ECO:0000256" key="15">
    <source>
        <dbReference type="ARBA" id="ARBA00048977"/>
    </source>
</evidence>
<comment type="similarity">
    <text evidence="2">Belongs to the protein kinase superfamily. TKL Ser/Thr protein kinase family.</text>
</comment>
<comment type="catalytic activity">
    <reaction evidence="14">
        <text>L-threonyl-[protein] + ATP = O-phospho-L-threonyl-[protein] + ADP + H(+)</text>
        <dbReference type="Rhea" id="RHEA:46608"/>
        <dbReference type="Rhea" id="RHEA-COMP:11060"/>
        <dbReference type="Rhea" id="RHEA-COMP:11605"/>
        <dbReference type="ChEBI" id="CHEBI:15378"/>
        <dbReference type="ChEBI" id="CHEBI:30013"/>
        <dbReference type="ChEBI" id="CHEBI:30616"/>
        <dbReference type="ChEBI" id="CHEBI:61977"/>
        <dbReference type="ChEBI" id="CHEBI:456216"/>
        <dbReference type="EC" id="2.7.11.1"/>
    </reaction>
    <physiologicalReaction direction="left-to-right" evidence="14">
        <dbReference type="Rhea" id="RHEA:46609"/>
    </physiologicalReaction>
</comment>
<dbReference type="Ensembl" id="ENSEBUT00000003550.1">
    <property type="protein sequence ID" value="ENSEBUP00000003186.1"/>
    <property type="gene ID" value="ENSEBUG00000002345.1"/>
</dbReference>
<feature type="region of interest" description="Disordered" evidence="18">
    <location>
        <begin position="463"/>
        <end position="483"/>
    </location>
</feature>
<proteinExistence type="inferred from homology"/>
<sequence>MWCCSLSDTGMGEEEGNRRCAGCGQQIDEENFLSAVAGCWHPHCFRCSECDACLSEWYHERDGLLYCTKDFWRLYGLPCHACSQVMTGLVMVAGEQKFHPECFVCTLCGLHIGDGDTYALVEQVHLYWVDAAQLTPEVKDALHEGDRVLEINGTPVRDVSHGQIQELFGQTDQSLRLTIEHNPQTAEPCGLDPEVPCPGAEEPGNRCDRLDCIDGEPGVVATDAVEPRIEPAVKAQLPSGKSSLLDNSLNGSLSPRHRSSLLRSTSTYRTHNPNLSPIHGTKWELSRSESLRLASRPRYRIFRPSDLISGEVLGKGFFGLATKVIHRSTGEVMVMKELLRCDEETQKAFLKEVKVMRCLEHPNVLRLLGVLYKARRLNLITEYIEGGTLRDTIRQMDDPLPWELRAGFARDITSGMAYLHSMNIIHRDLNSPNCFVKLDKTVVVADFGLARLMVEEKKEVGHSGQLVTDESGGRETGSKRRRSLRYDRRKRYTVVGNPYWMAPEMINGKKYDEKVDVFSFGIVLCEIIGRVNADPDYLVRTQDFGLNVSAFLEKHSLEGSPSGFFPLAILCCNIDPERRPGFVQLCEWLESMKRHLELGVTPPPELEELQQKFRQQYPQSLAHQSPQVEMETCPLESSPKEGTSDGQLASCEHSKNSCW</sequence>
<evidence type="ECO:0000256" key="14">
    <source>
        <dbReference type="ARBA" id="ARBA00048659"/>
    </source>
</evidence>
<comment type="catalytic activity">
    <reaction evidence="15">
        <text>L-seryl-[protein] + ATP = O-phospho-L-seryl-[protein] + ADP + H(+)</text>
        <dbReference type="Rhea" id="RHEA:17989"/>
        <dbReference type="Rhea" id="RHEA-COMP:9863"/>
        <dbReference type="Rhea" id="RHEA-COMP:11604"/>
        <dbReference type="ChEBI" id="CHEBI:15378"/>
        <dbReference type="ChEBI" id="CHEBI:29999"/>
        <dbReference type="ChEBI" id="CHEBI:30616"/>
        <dbReference type="ChEBI" id="CHEBI:83421"/>
        <dbReference type="ChEBI" id="CHEBI:456216"/>
        <dbReference type="EC" id="2.7.11.1"/>
    </reaction>
    <physiologicalReaction direction="left-to-right" evidence="15">
        <dbReference type="Rhea" id="RHEA:17990"/>
    </physiologicalReaction>
</comment>
<dbReference type="GeneTree" id="ENSGT00940000156345"/>
<keyword evidence="13 16" id="KW-0440">LIM domain</keyword>
<dbReference type="PROSITE" id="PS00478">
    <property type="entry name" value="LIM_DOMAIN_1"/>
    <property type="match status" value="2"/>
</dbReference>
<keyword evidence="9 17" id="KW-0547">Nucleotide-binding</keyword>
<keyword evidence="23" id="KW-1185">Reference proteome</keyword>